<organism evidence="3 4">
    <name type="scientific">Monodelphis domestica</name>
    <name type="common">Gray short-tailed opossum</name>
    <dbReference type="NCBI Taxonomy" id="13616"/>
    <lineage>
        <taxon>Eukaryota</taxon>
        <taxon>Metazoa</taxon>
        <taxon>Chordata</taxon>
        <taxon>Craniata</taxon>
        <taxon>Vertebrata</taxon>
        <taxon>Euteleostomi</taxon>
        <taxon>Mammalia</taxon>
        <taxon>Metatheria</taxon>
        <taxon>Didelphimorphia</taxon>
        <taxon>Didelphidae</taxon>
        <taxon>Monodelphis</taxon>
    </lineage>
</organism>
<dbReference type="eggNOG" id="ENOG502R5JQ">
    <property type="taxonomic scope" value="Eukaryota"/>
</dbReference>
<dbReference type="InterPro" id="IPR039873">
    <property type="entry name" value="CCDC78"/>
</dbReference>
<dbReference type="PANTHER" id="PTHR22106:SF5">
    <property type="entry name" value="COILED-COIL DOMAIN-CONTAINING PROTEIN 78"/>
    <property type="match status" value="1"/>
</dbReference>
<evidence type="ECO:0000256" key="1">
    <source>
        <dbReference type="SAM" id="Coils"/>
    </source>
</evidence>
<dbReference type="GeneID" id="100619976"/>
<feature type="coiled-coil region" evidence="1">
    <location>
        <begin position="400"/>
        <end position="438"/>
    </location>
</feature>
<name>F7G696_MONDO</name>
<dbReference type="HOGENOM" id="CLU_032909_1_1_1"/>
<dbReference type="Ensembl" id="ENSMODT00000021321.3">
    <property type="protein sequence ID" value="ENSMODP00000020951.3"/>
    <property type="gene ID" value="ENSMODG00000016785.3"/>
</dbReference>
<dbReference type="RefSeq" id="XP_056661703.1">
    <property type="nucleotide sequence ID" value="XM_056805725.1"/>
</dbReference>
<dbReference type="GO" id="GO:0005737">
    <property type="term" value="C:cytoplasm"/>
    <property type="evidence" value="ECO:0000318"/>
    <property type="project" value="GO_Central"/>
</dbReference>
<evidence type="ECO:0000259" key="2">
    <source>
        <dbReference type="Pfam" id="PF14739"/>
    </source>
</evidence>
<reference evidence="3" key="2">
    <citation type="submission" date="2025-08" db="UniProtKB">
        <authorList>
            <consortium name="Ensembl"/>
        </authorList>
    </citation>
    <scope>IDENTIFICATION</scope>
</reference>
<dbReference type="CTD" id="124093"/>
<protein>
    <recommendedName>
        <fullName evidence="2">DUF4472 domain-containing protein</fullName>
    </recommendedName>
</protein>
<evidence type="ECO:0000313" key="4">
    <source>
        <dbReference type="Proteomes" id="UP000002280"/>
    </source>
</evidence>
<feature type="domain" description="DUF4472" evidence="2">
    <location>
        <begin position="82"/>
        <end position="188"/>
    </location>
</feature>
<dbReference type="InParanoid" id="F7G696"/>
<dbReference type="FunCoup" id="F7G696">
    <property type="interactions" value="33"/>
</dbReference>
<evidence type="ECO:0000313" key="3">
    <source>
        <dbReference type="Ensembl" id="ENSMODP00000020951.3"/>
    </source>
</evidence>
<dbReference type="GeneTree" id="ENSGT00390000013678"/>
<feature type="coiled-coil region" evidence="1">
    <location>
        <begin position="268"/>
        <end position="344"/>
    </location>
</feature>
<dbReference type="Proteomes" id="UP000002280">
    <property type="component" value="Chromosome 6"/>
</dbReference>
<dbReference type="PANTHER" id="PTHR22106">
    <property type="entry name" value="COILED-COIL DOMAIN-CONTAINING PROTEIN 78"/>
    <property type="match status" value="1"/>
</dbReference>
<feature type="coiled-coil region" evidence="1">
    <location>
        <begin position="104"/>
        <end position="173"/>
    </location>
</feature>
<dbReference type="OMA" id="WAGTSKK"/>
<dbReference type="Pfam" id="PF14739">
    <property type="entry name" value="DUF4472"/>
    <property type="match status" value="1"/>
</dbReference>
<proteinExistence type="predicted"/>
<reference evidence="3" key="3">
    <citation type="submission" date="2025-09" db="UniProtKB">
        <authorList>
            <consortium name="Ensembl"/>
        </authorList>
    </citation>
    <scope>IDENTIFICATION</scope>
</reference>
<keyword evidence="1" id="KW-0175">Coiled coil</keyword>
<dbReference type="AlphaFoldDB" id="F7G696"/>
<accession>F7G696</accession>
<dbReference type="STRING" id="13616.ENSMODP00000020951"/>
<sequence>MHFINKWLGSTHPELSIFHTTENQTGKDHAVGTATTAQQHTIKQVQMRPRSHQPPGRLGELHQVLRQMTNSRSDLSTQLVLSEEQKLQIYKELIDLQIETNRLKEQYEMESFELKSEILTLENRVLDLELTREKAGFEQAELVEQLKIMEIKRQELSAAYNSLESNYQALAKQHELEVLRGKELSLELSILSKKKQPFAAWQEPSSSQDSQLSIITGITAELERIRSMVQGFTHQKLKIEDISDSEQDQKKMEKKEWPQPLVSQENILEEMEKKKLLQNTHQEKLEERMTELGKELQNAKQDIGDTRFKFAEQSMALTTSQKELQEMGMENSKLQQQLKMMNEEYRIRLLYYAKNMASFMDSTNMDHQGPQQTNAAESGAMKKLLDGMLNDMQASNRTREQQLAKVARNYKKRMDNLMQRHESLLNAYRVQREQIKAQGGPDMEPGPPEAYFIFGDIDLQSSPSQELNKLREDKARLEIQIQDLQAKNRSNKTSELNTSFARDAVVWDKIQKQLQEFTQNTQAKLEEERSHLWSRALVAEEQLSQLQEYVNKHLGRYKQEILRLRKLLGNESSQSAEATVSVNAQSQSTINH</sequence>
<gene>
    <name evidence="3" type="primary">CCDC78</name>
</gene>
<dbReference type="Bgee" id="ENSMODG00000016785">
    <property type="expression patterns" value="Expressed in spermatid and 16 other cell types or tissues"/>
</dbReference>
<feature type="coiled-coil region" evidence="1">
    <location>
        <begin position="467"/>
        <end position="494"/>
    </location>
</feature>
<reference evidence="3 4" key="1">
    <citation type="journal article" date="2007" name="Nature">
        <title>Genome of the marsupial Monodelphis domestica reveals innovation in non-coding sequences.</title>
        <authorList>
            <person name="Mikkelsen T.S."/>
            <person name="Wakefield M.J."/>
            <person name="Aken B."/>
            <person name="Amemiya C.T."/>
            <person name="Chang J.L."/>
            <person name="Duke S."/>
            <person name="Garber M."/>
            <person name="Gentles A.J."/>
            <person name="Goodstadt L."/>
            <person name="Heger A."/>
            <person name="Jurka J."/>
            <person name="Kamal M."/>
            <person name="Mauceli E."/>
            <person name="Searle S.M."/>
            <person name="Sharpe T."/>
            <person name="Baker M.L."/>
            <person name="Batzer M.A."/>
            <person name="Benos P.V."/>
            <person name="Belov K."/>
            <person name="Clamp M."/>
            <person name="Cook A."/>
            <person name="Cuff J."/>
            <person name="Das R."/>
            <person name="Davidow L."/>
            <person name="Deakin J.E."/>
            <person name="Fazzari M.J."/>
            <person name="Glass J.L."/>
            <person name="Grabherr M."/>
            <person name="Greally J.M."/>
            <person name="Gu W."/>
            <person name="Hore T.A."/>
            <person name="Huttley G.A."/>
            <person name="Kleber M."/>
            <person name="Jirtle R.L."/>
            <person name="Koina E."/>
            <person name="Lee J.T."/>
            <person name="Mahony S."/>
            <person name="Marra M.A."/>
            <person name="Miller R.D."/>
            <person name="Nicholls R.D."/>
            <person name="Oda M."/>
            <person name="Papenfuss A.T."/>
            <person name="Parra Z.E."/>
            <person name="Pollock D.D."/>
            <person name="Ray D.A."/>
            <person name="Schein J.E."/>
            <person name="Speed T.P."/>
            <person name="Thompson K."/>
            <person name="VandeBerg J.L."/>
            <person name="Wade C.M."/>
            <person name="Walker J.A."/>
            <person name="Waters P.D."/>
            <person name="Webber C."/>
            <person name="Weidman J.R."/>
            <person name="Xie X."/>
            <person name="Zody M.C."/>
            <person name="Baldwin J."/>
            <person name="Abdouelleil A."/>
            <person name="Abdulkadir J."/>
            <person name="Abebe A."/>
            <person name="Abera B."/>
            <person name="Abreu J."/>
            <person name="Acer S.C."/>
            <person name="Aftuck L."/>
            <person name="Alexander A."/>
            <person name="An P."/>
            <person name="Anderson E."/>
            <person name="Anderson S."/>
            <person name="Arachi H."/>
            <person name="Azer M."/>
            <person name="Bachantsang P."/>
            <person name="Barry A."/>
            <person name="Bayul T."/>
            <person name="Berlin A."/>
            <person name="Bessette D."/>
            <person name="Bloom T."/>
            <person name="Bloom T."/>
            <person name="Boguslavskiy L."/>
            <person name="Bonnet C."/>
            <person name="Boukhgalter B."/>
            <person name="Bourzgui I."/>
            <person name="Brown A."/>
            <person name="Cahill P."/>
            <person name="Channer S."/>
            <person name="Cheshatsang Y."/>
            <person name="Chuda L."/>
            <person name="Citroen M."/>
            <person name="Collymore A."/>
            <person name="Cooke P."/>
            <person name="Costello M."/>
            <person name="D'Aco K."/>
            <person name="Daza R."/>
            <person name="De Haan G."/>
            <person name="DeGray S."/>
            <person name="DeMaso C."/>
            <person name="Dhargay N."/>
            <person name="Dooley K."/>
            <person name="Dooley E."/>
            <person name="Doricent M."/>
            <person name="Dorje P."/>
            <person name="Dorjee K."/>
            <person name="Dupes A."/>
            <person name="Elong R."/>
            <person name="Falk J."/>
            <person name="Farina A."/>
            <person name="Faro S."/>
            <person name="Ferguson D."/>
            <person name="Fisher S."/>
            <person name="Foley C.D."/>
            <person name="Franke A."/>
            <person name="Friedrich D."/>
            <person name="Gadbois L."/>
            <person name="Gearin G."/>
            <person name="Gearin C.R."/>
            <person name="Giannoukos G."/>
            <person name="Goode T."/>
            <person name="Graham J."/>
            <person name="Grandbois E."/>
            <person name="Grewal S."/>
            <person name="Gyaltsen K."/>
            <person name="Hafez N."/>
            <person name="Hagos B."/>
            <person name="Hall J."/>
            <person name="Henson C."/>
            <person name="Hollinger A."/>
            <person name="Honan T."/>
            <person name="Huard M.D."/>
            <person name="Hughes L."/>
            <person name="Hurhula B."/>
            <person name="Husby M.E."/>
            <person name="Kamat A."/>
            <person name="Kanga B."/>
            <person name="Kashin S."/>
            <person name="Khazanovich D."/>
            <person name="Kisner P."/>
            <person name="Lance K."/>
            <person name="Lara M."/>
            <person name="Lee W."/>
            <person name="Lennon N."/>
            <person name="Letendre F."/>
            <person name="LeVine R."/>
            <person name="Lipovsky A."/>
            <person name="Liu X."/>
            <person name="Liu J."/>
            <person name="Liu S."/>
            <person name="Lokyitsang T."/>
            <person name="Lokyitsang Y."/>
            <person name="Lubonja R."/>
            <person name="Lui A."/>
            <person name="MacDonald P."/>
            <person name="Magnisalis V."/>
            <person name="Maru K."/>
            <person name="Matthews C."/>
            <person name="McCusker W."/>
            <person name="McDonough S."/>
            <person name="Mehta T."/>
            <person name="Meldrim J."/>
            <person name="Meneus L."/>
            <person name="Mihai O."/>
            <person name="Mihalev A."/>
            <person name="Mihova T."/>
            <person name="Mittelman R."/>
            <person name="Mlenga V."/>
            <person name="Montmayeur A."/>
            <person name="Mulrain L."/>
            <person name="Navidi A."/>
            <person name="Naylor J."/>
            <person name="Negash T."/>
            <person name="Nguyen T."/>
            <person name="Nguyen N."/>
            <person name="Nicol R."/>
            <person name="Norbu C."/>
            <person name="Norbu N."/>
            <person name="Novod N."/>
            <person name="O'Neill B."/>
            <person name="Osman S."/>
            <person name="Markiewicz E."/>
            <person name="Oyono O.L."/>
            <person name="Patti C."/>
            <person name="Phunkhang P."/>
            <person name="Pierre F."/>
            <person name="Priest M."/>
            <person name="Raghuraman S."/>
            <person name="Rege F."/>
            <person name="Reyes R."/>
            <person name="Rise C."/>
            <person name="Rogov P."/>
            <person name="Ross K."/>
            <person name="Ryan E."/>
            <person name="Settipalli S."/>
            <person name="Shea T."/>
            <person name="Sherpa N."/>
            <person name="Shi L."/>
            <person name="Shih D."/>
            <person name="Sparrow T."/>
            <person name="Spaulding J."/>
            <person name="Stalker J."/>
            <person name="Stange-Thomann N."/>
            <person name="Stavropoulos S."/>
            <person name="Stone C."/>
            <person name="Strader C."/>
            <person name="Tesfaye S."/>
            <person name="Thomson T."/>
            <person name="Thoulutsang Y."/>
            <person name="Thoulutsang D."/>
            <person name="Topham K."/>
            <person name="Topping I."/>
            <person name="Tsamla T."/>
            <person name="Vassiliev H."/>
            <person name="Vo A."/>
            <person name="Wangchuk T."/>
            <person name="Wangdi T."/>
            <person name="Weiand M."/>
            <person name="Wilkinson J."/>
            <person name="Wilson A."/>
            <person name="Yadav S."/>
            <person name="Young G."/>
            <person name="Yu Q."/>
            <person name="Zembek L."/>
            <person name="Zhong D."/>
            <person name="Zimmer A."/>
            <person name="Zwirko Z."/>
            <person name="Jaffe D.B."/>
            <person name="Alvarez P."/>
            <person name="Brockman W."/>
            <person name="Butler J."/>
            <person name="Chin C."/>
            <person name="Gnerre S."/>
            <person name="MacCallum I."/>
            <person name="Graves J.A."/>
            <person name="Ponting C.P."/>
            <person name="Breen M."/>
            <person name="Samollow P.B."/>
            <person name="Lander E.S."/>
            <person name="Lindblad-Toh K."/>
        </authorList>
    </citation>
    <scope>NUCLEOTIDE SEQUENCE [LARGE SCALE GENOMIC DNA]</scope>
</reference>
<dbReference type="InterPro" id="IPR029329">
    <property type="entry name" value="DUF4472"/>
</dbReference>
<keyword evidence="4" id="KW-1185">Reference proteome</keyword>